<comment type="caution">
    <text evidence="2">The sequence shown here is derived from an EMBL/GenBank/DDBJ whole genome shotgun (WGS) entry which is preliminary data.</text>
</comment>
<evidence type="ECO:0000313" key="3">
    <source>
        <dbReference type="Proteomes" id="UP000187209"/>
    </source>
</evidence>
<dbReference type="Proteomes" id="UP000187209">
    <property type="component" value="Unassembled WGS sequence"/>
</dbReference>
<dbReference type="SUPFAM" id="SSF143575">
    <property type="entry name" value="GAS2 domain-like"/>
    <property type="match status" value="1"/>
</dbReference>
<evidence type="ECO:0000256" key="1">
    <source>
        <dbReference type="SAM" id="Coils"/>
    </source>
</evidence>
<reference evidence="2 3" key="1">
    <citation type="submission" date="2016-11" db="EMBL/GenBank/DDBJ databases">
        <title>The macronuclear genome of Stentor coeruleus: a giant cell with tiny introns.</title>
        <authorList>
            <person name="Slabodnick M."/>
            <person name="Ruby J.G."/>
            <person name="Reiff S.B."/>
            <person name="Swart E.C."/>
            <person name="Gosai S."/>
            <person name="Prabakaran S."/>
            <person name="Witkowska E."/>
            <person name="Larue G.E."/>
            <person name="Fisher S."/>
            <person name="Freeman R.M."/>
            <person name="Gunawardena J."/>
            <person name="Chu W."/>
            <person name="Stover N.A."/>
            <person name="Gregory B.D."/>
            <person name="Nowacki M."/>
            <person name="Derisi J."/>
            <person name="Roy S.W."/>
            <person name="Marshall W.F."/>
            <person name="Sood P."/>
        </authorList>
    </citation>
    <scope>NUCLEOTIDE SEQUENCE [LARGE SCALE GENOMIC DNA]</scope>
    <source>
        <strain evidence="2">WM001</strain>
    </source>
</reference>
<dbReference type="OrthoDB" id="320346at2759"/>
<feature type="coiled-coil region" evidence="1">
    <location>
        <begin position="291"/>
        <end position="493"/>
    </location>
</feature>
<name>A0A1R2B1C9_9CILI</name>
<feature type="coiled-coil region" evidence="1">
    <location>
        <begin position="532"/>
        <end position="587"/>
    </location>
</feature>
<accession>A0A1R2B1C9</accession>
<dbReference type="Gene3D" id="1.10.287.1490">
    <property type="match status" value="1"/>
</dbReference>
<dbReference type="EMBL" id="MPUH01001073">
    <property type="protein sequence ID" value="OMJ70584.1"/>
    <property type="molecule type" value="Genomic_DNA"/>
</dbReference>
<gene>
    <name evidence="2" type="ORF">SteCoe_31398</name>
</gene>
<keyword evidence="3" id="KW-1185">Reference proteome</keyword>
<organism evidence="2 3">
    <name type="scientific">Stentor coeruleus</name>
    <dbReference type="NCBI Taxonomy" id="5963"/>
    <lineage>
        <taxon>Eukaryota</taxon>
        <taxon>Sar</taxon>
        <taxon>Alveolata</taxon>
        <taxon>Ciliophora</taxon>
        <taxon>Postciliodesmatophora</taxon>
        <taxon>Heterotrichea</taxon>
        <taxon>Heterotrichida</taxon>
        <taxon>Stentoridae</taxon>
        <taxon>Stentor</taxon>
    </lineage>
</organism>
<dbReference type="AlphaFoldDB" id="A0A1R2B1C9"/>
<keyword evidence="1" id="KW-0175">Coiled coil</keyword>
<proteinExistence type="predicted"/>
<dbReference type="InterPro" id="IPR036534">
    <property type="entry name" value="GAR_dom_sf"/>
</dbReference>
<sequence>MEGSICRIEIYFVESQNIVLSKSHTLKIYVRDQAKIIQHPFSTSVIFDVESVSQGEPMLLSVEEKNEEIGIGDFKATSTEQWVNLSSKDKSECGRVKVSVHVMSIEDTQMRRSPEKHPTEVTDCPRCSYLQKISESQQNELLSLEEHKSTYSDIKQIIKEYYSVDHIPYASKYIPDIEELGVDLPAPCHGKSSQITKQEADHLKEVIIGLTEKLKVLQLVQDEVKTLRQQLYDSHVNRLNLQTTIKENTEQLEAKCKEQCKKHLEINEDRSKAMQSLLDQQHVYAQKCLEVDQLKSDLSTLNANLQQLKAEQYNFNTMKDHVSRLEAELKESSGKRDDLNNEHKKTLDDFSASKLRQNSNIESLNKEKLELLDQIDQINKQILSQKHQNEGLNKENTELEKEIRQLEGEINILVDENKEIEHSRQAALEKEDHCIKLHRDIHEAAQKFESELENLSKLNTQLLKEKTNVMDDLNKLENVLENKTEEVQDLTRNNYSSLAQCTILEQQICIQNDQYEIRKTIESQTEVNEKIKDILLEEISSMGEQLKKQSEECLLLSKNVENCKKILDGKNQEKNDLLKIVEELKQVKPVYVPVRGEQVDELLAEVLNGRIDWLSIEMKRESEGNYTFGSKDIDMFIENNALMVRCGKAIMAIDEFLKTYIPIEIHKKQLTKPESKLSIKFLAK</sequence>
<dbReference type="Gene3D" id="3.30.920.20">
    <property type="entry name" value="Gas2-like domain"/>
    <property type="match status" value="1"/>
</dbReference>
<dbReference type="GO" id="GO:0008017">
    <property type="term" value="F:microtubule binding"/>
    <property type="evidence" value="ECO:0007669"/>
    <property type="project" value="InterPro"/>
</dbReference>
<evidence type="ECO:0000313" key="2">
    <source>
        <dbReference type="EMBL" id="OMJ70584.1"/>
    </source>
</evidence>
<protein>
    <submittedName>
        <fullName evidence="2">Uncharacterized protein</fullName>
    </submittedName>
</protein>